<gene>
    <name evidence="5" type="ORF">SOCE26_048510</name>
</gene>
<dbReference type="InterPro" id="IPR045351">
    <property type="entry name" value="DUF6531"/>
</dbReference>
<evidence type="ECO:0000313" key="5">
    <source>
        <dbReference type="EMBL" id="AUX43403.1"/>
    </source>
</evidence>
<organism evidence="5 6">
    <name type="scientific">Sorangium cellulosum</name>
    <name type="common">Polyangium cellulosum</name>
    <dbReference type="NCBI Taxonomy" id="56"/>
    <lineage>
        <taxon>Bacteria</taxon>
        <taxon>Pseudomonadati</taxon>
        <taxon>Myxococcota</taxon>
        <taxon>Polyangia</taxon>
        <taxon>Polyangiales</taxon>
        <taxon>Polyangiaceae</taxon>
        <taxon>Sorangium</taxon>
    </lineage>
</organism>
<evidence type="ECO:0000256" key="1">
    <source>
        <dbReference type="ARBA" id="ARBA00022737"/>
    </source>
</evidence>
<feature type="region of interest" description="Disordered" evidence="2">
    <location>
        <begin position="1115"/>
        <end position="1171"/>
    </location>
</feature>
<evidence type="ECO:0000256" key="2">
    <source>
        <dbReference type="SAM" id="MobiDB-lite"/>
    </source>
</evidence>
<accession>A0A2L0EVR9</accession>
<dbReference type="Pfam" id="PF05593">
    <property type="entry name" value="RHS_repeat"/>
    <property type="match status" value="1"/>
</dbReference>
<evidence type="ECO:0000259" key="4">
    <source>
        <dbReference type="Pfam" id="PF25023"/>
    </source>
</evidence>
<reference evidence="5 6" key="1">
    <citation type="submission" date="2015-09" db="EMBL/GenBank/DDBJ databases">
        <title>Sorangium comparison.</title>
        <authorList>
            <person name="Zaburannyi N."/>
            <person name="Bunk B."/>
            <person name="Overmann J."/>
            <person name="Mueller R."/>
        </authorList>
    </citation>
    <scope>NUCLEOTIDE SEQUENCE [LARGE SCALE GENOMIC DNA]</scope>
    <source>
        <strain evidence="5 6">So ce26</strain>
    </source>
</reference>
<sequence>MNPGVFVMGGGGAGGGSGGGPGRGAAGQQGGSGKNGGNGADGGGKGAGTCGQGSQGRCPNPKHGPGGTAAGDPVDVLTGRVYTLPSVDLALAGPMPLVVRRVYSSEVRARDVGLGLGWTHSLAWEIEQRRRSVVVHTPWGTSVRLDRLSEEGIRLAFGKLTRQPGGFLLVDDEGLGWLFRPMEGIPSRFVPTRVVDADGNVIELVYFGPMLWGITDAVGRRVRVRRLRDGHIAAFEVFDASAGAWVSSRRYEYDRNLLVRAVDAIGGEVRYEYEADGLLTSTTSAGGLRVEYRYDKRGRCIETWAHSPGREALWLDAGVPSKLADGETKAKGLLHAKINRYDDGYLELVTSLSVERYSGAGGRCDRAVIGGGVHTKQFDAAGALTLYEDPLHAVQRFERDADGRLLAAVSPTGAVTRYRYADGALAEVVGPLADAVRFERDARGRVALVADDLGLVAEYTYAKTGQLASAVVSGGAATALRYDGLGNRIEITEPNGASRRVRYDFFGKIIGYTDELDAETRYQYDPRGLLTAIVHPTGAVETFDYDADGNLCRAVDADGRVTELLWGGYRLVHELRRHDGSVVRYRYDREQNLVAILDERGDEHRIERNGAGWVVAERTFDGRRVRYGHDLNGRITSMDVEGQDRTEIVHDPEGRPVERAYADDTRERLEYDEAGRLVRASVGDVESSFEYDVRGRIVKEVLRAFGETYAVSSSFSAAGDRVATSTSEGHEVHVAWDVMGRPVGVTLAGGATVRMERDAMWERARVLPEGGTIQSEVDPLGRVTSVSIGAPAAGPSVPQGQPEWVGPRRGRTFERRYGYSPGGHLTWAHDAVRGGSQELRYDALGRVLEVVVDGRSREAYRYDAAGAVFGGQACSYGSGGRLLRRANIEYRYDPAGRLLEKRDDAGTTTYTWDGRGLLAAVRLADGTTVDFTYDAFARRIQKRVRRGDDLVVETRFRWDGPALVAEREERLQDGAAAVRERLYAYEPGSVMPLAQRDVISDALGRREEPWLFYVCSRQNGFPEALIDARGNVVETIEHSLWGRTSAARTTLRYQGQYEDVETGLFYNGQRYYDPETGQFLSPEPRSLEGSLKPYAYVDGFPLRWVDLDGSMRSTVNSTRANGKPNRPAEGASGGAFPLHPAVVAALPPSDARDPELAQRFSPPPGSCSEPAALSERLYEYQRRTGRMCYPTHPGDTAWQQNLHDALGEVERAGPNAISSADEQGAAAACPNCSQMIARLWTLGNRTPPNNLVAPGRETGVGPSRNPQDNVRTSRASEQFMQNAAANAGTNAAVPATRPVQPGMGKIQQGPQLGTQNYPAPHPFPQQNLGVWTHNEDAGWQRVPGT</sequence>
<keyword evidence="1" id="KW-0677">Repeat</keyword>
<evidence type="ECO:0000259" key="3">
    <source>
        <dbReference type="Pfam" id="PF20148"/>
    </source>
</evidence>
<feature type="domain" description="Teneurin-like YD-shell" evidence="4">
    <location>
        <begin position="438"/>
        <end position="592"/>
    </location>
</feature>
<dbReference type="PANTHER" id="PTHR32305:SF15">
    <property type="entry name" value="PROTEIN RHSA-RELATED"/>
    <property type="match status" value="1"/>
</dbReference>
<feature type="region of interest" description="Disordered" evidence="2">
    <location>
        <begin position="1"/>
        <end position="72"/>
    </location>
</feature>
<dbReference type="PRINTS" id="PR00394">
    <property type="entry name" value="RHSPROTEIN"/>
</dbReference>
<proteinExistence type="predicted"/>
<feature type="domain" description="DUF6531" evidence="3">
    <location>
        <begin position="71"/>
        <end position="144"/>
    </location>
</feature>
<name>A0A2L0EVR9_SORCE</name>
<dbReference type="InterPro" id="IPR056823">
    <property type="entry name" value="TEN-like_YD-shell"/>
</dbReference>
<evidence type="ECO:0000313" key="6">
    <source>
        <dbReference type="Proteomes" id="UP000238348"/>
    </source>
</evidence>
<dbReference type="NCBIfam" id="TIGR03696">
    <property type="entry name" value="Rhs_assc_core"/>
    <property type="match status" value="1"/>
</dbReference>
<feature type="compositionally biased region" description="Gly residues" evidence="2">
    <location>
        <begin position="7"/>
        <end position="54"/>
    </location>
</feature>
<dbReference type="Pfam" id="PF20148">
    <property type="entry name" value="DUF6531"/>
    <property type="match status" value="1"/>
</dbReference>
<dbReference type="SUPFAM" id="SSF69322">
    <property type="entry name" value="Tricorn protease domain 2"/>
    <property type="match status" value="1"/>
</dbReference>
<dbReference type="Pfam" id="PF25023">
    <property type="entry name" value="TEN_YD-shell"/>
    <property type="match status" value="2"/>
</dbReference>
<dbReference type="InterPro" id="IPR025968">
    <property type="entry name" value="YwqJ_deaminase"/>
</dbReference>
<dbReference type="EMBL" id="CP012673">
    <property type="protein sequence ID" value="AUX43403.1"/>
    <property type="molecule type" value="Genomic_DNA"/>
</dbReference>
<dbReference type="InterPro" id="IPR031325">
    <property type="entry name" value="RHS_repeat"/>
</dbReference>
<dbReference type="Pfam" id="PF14431">
    <property type="entry name" value="YwqJ-deaminase"/>
    <property type="match status" value="1"/>
</dbReference>
<feature type="compositionally biased region" description="Low complexity" evidence="2">
    <location>
        <begin position="1135"/>
        <end position="1148"/>
    </location>
</feature>
<dbReference type="PANTHER" id="PTHR32305">
    <property type="match status" value="1"/>
</dbReference>
<dbReference type="NCBIfam" id="TIGR01643">
    <property type="entry name" value="YD_repeat_2x"/>
    <property type="match status" value="9"/>
</dbReference>
<protein>
    <submittedName>
        <fullName evidence="5">Uncharacterized protein</fullName>
    </submittedName>
</protein>
<dbReference type="Proteomes" id="UP000238348">
    <property type="component" value="Chromosome"/>
</dbReference>
<dbReference type="InterPro" id="IPR006530">
    <property type="entry name" value="YD"/>
</dbReference>
<dbReference type="InterPro" id="IPR050708">
    <property type="entry name" value="T6SS_VgrG/RHS"/>
</dbReference>
<dbReference type="Gene3D" id="2.180.10.10">
    <property type="entry name" value="RHS repeat-associated core"/>
    <property type="match status" value="4"/>
</dbReference>
<dbReference type="InterPro" id="IPR022385">
    <property type="entry name" value="Rhs_assc_core"/>
</dbReference>
<feature type="domain" description="Teneurin-like YD-shell" evidence="4">
    <location>
        <begin position="838"/>
        <end position="948"/>
    </location>
</feature>